<dbReference type="Proteomes" id="UP001346869">
    <property type="component" value="Unassembled WGS sequence"/>
</dbReference>
<gene>
    <name evidence="1" type="ORF">PBY51_022111</name>
</gene>
<name>A0AAN7XHA3_ELEMC</name>
<evidence type="ECO:0000313" key="2">
    <source>
        <dbReference type="Proteomes" id="UP001346869"/>
    </source>
</evidence>
<proteinExistence type="predicted"/>
<comment type="caution">
    <text evidence="1">The sequence shown here is derived from an EMBL/GenBank/DDBJ whole genome shotgun (WGS) entry which is preliminary data.</text>
</comment>
<dbReference type="AlphaFoldDB" id="A0AAN7XHA3"/>
<keyword evidence="2" id="KW-1185">Reference proteome</keyword>
<evidence type="ECO:0000313" key="1">
    <source>
        <dbReference type="EMBL" id="KAK5860649.1"/>
    </source>
</evidence>
<reference evidence="1 2" key="1">
    <citation type="journal article" date="2023" name="Genes (Basel)">
        <title>Chromosome-Level Genome Assembly and Circadian Gene Repertoire of the Patagonia Blennie Eleginops maclovinus-The Closest Ancestral Proxy of Antarctic Cryonotothenioids.</title>
        <authorList>
            <person name="Cheng C.C."/>
            <person name="Rivera-Colon A.G."/>
            <person name="Minhas B.F."/>
            <person name="Wilson L."/>
            <person name="Rayamajhi N."/>
            <person name="Vargas-Chacoff L."/>
            <person name="Catchen J.M."/>
        </authorList>
    </citation>
    <scope>NUCLEOTIDE SEQUENCE [LARGE SCALE GENOMIC DNA]</scope>
    <source>
        <strain evidence="1">JMC-PN-2008</strain>
    </source>
</reference>
<reference evidence="1 2" key="2">
    <citation type="journal article" date="2023" name="Mol. Biol. Evol.">
        <title>Genomics of Secondarily Temperate Adaptation in the Only Non-Antarctic Icefish.</title>
        <authorList>
            <person name="Rivera-Colon A.G."/>
            <person name="Rayamajhi N."/>
            <person name="Minhas B.F."/>
            <person name="Madrigal G."/>
            <person name="Bilyk K.T."/>
            <person name="Yoon V."/>
            <person name="Hune M."/>
            <person name="Gregory S."/>
            <person name="Cheng C.H.C."/>
            <person name="Catchen J.M."/>
        </authorList>
    </citation>
    <scope>NUCLEOTIDE SEQUENCE [LARGE SCALE GENOMIC DNA]</scope>
    <source>
        <strain evidence="1">JMC-PN-2008</strain>
    </source>
</reference>
<protein>
    <submittedName>
        <fullName evidence="1">Uncharacterized protein</fullName>
    </submittedName>
</protein>
<accession>A0AAN7XHA3</accession>
<sequence>MMLPLMKHLFSIPPTPCVQLLLLRSSEGRGKKGFHLRSQVLLGSSALMQQDVALTEAACPLSKSNYDKHASGKAAARRAA</sequence>
<dbReference type="EMBL" id="JAUZQC010000013">
    <property type="protein sequence ID" value="KAK5860649.1"/>
    <property type="molecule type" value="Genomic_DNA"/>
</dbReference>
<organism evidence="1 2">
    <name type="scientific">Eleginops maclovinus</name>
    <name type="common">Patagonian blennie</name>
    <name type="synonym">Eleginus maclovinus</name>
    <dbReference type="NCBI Taxonomy" id="56733"/>
    <lineage>
        <taxon>Eukaryota</taxon>
        <taxon>Metazoa</taxon>
        <taxon>Chordata</taxon>
        <taxon>Craniata</taxon>
        <taxon>Vertebrata</taxon>
        <taxon>Euteleostomi</taxon>
        <taxon>Actinopterygii</taxon>
        <taxon>Neopterygii</taxon>
        <taxon>Teleostei</taxon>
        <taxon>Neoteleostei</taxon>
        <taxon>Acanthomorphata</taxon>
        <taxon>Eupercaria</taxon>
        <taxon>Perciformes</taxon>
        <taxon>Notothenioidei</taxon>
        <taxon>Eleginopidae</taxon>
        <taxon>Eleginops</taxon>
    </lineage>
</organism>